<proteinExistence type="predicted"/>
<dbReference type="InterPro" id="IPR029068">
    <property type="entry name" value="Glyas_Bleomycin-R_OHBP_Dase"/>
</dbReference>
<feature type="domain" description="Glyoxalase-like" evidence="1">
    <location>
        <begin position="65"/>
        <end position="234"/>
    </location>
</feature>
<dbReference type="Pfam" id="PF13468">
    <property type="entry name" value="Glyoxalase_3"/>
    <property type="match status" value="1"/>
</dbReference>
<organism evidence="2 3">
    <name type="scientific">Pseudonocardia yuanmonensis</name>
    <dbReference type="NCBI Taxonomy" id="1095914"/>
    <lineage>
        <taxon>Bacteria</taxon>
        <taxon>Bacillati</taxon>
        <taxon>Actinomycetota</taxon>
        <taxon>Actinomycetes</taxon>
        <taxon>Pseudonocardiales</taxon>
        <taxon>Pseudonocardiaceae</taxon>
        <taxon>Pseudonocardia</taxon>
    </lineage>
</organism>
<dbReference type="Gene3D" id="3.10.180.10">
    <property type="entry name" value="2,3-Dihydroxybiphenyl 1,2-Dioxygenase, domain 1"/>
    <property type="match status" value="1"/>
</dbReference>
<dbReference type="Proteomes" id="UP001500325">
    <property type="component" value="Unassembled WGS sequence"/>
</dbReference>
<evidence type="ECO:0000313" key="3">
    <source>
        <dbReference type="Proteomes" id="UP001500325"/>
    </source>
</evidence>
<dbReference type="SUPFAM" id="SSF54593">
    <property type="entry name" value="Glyoxalase/Bleomycin resistance protein/Dihydroxybiphenyl dioxygenase"/>
    <property type="match status" value="1"/>
</dbReference>
<accession>A0ABP8XSN2</accession>
<sequence>MDEVLPEPLGRPDPEPFGERADLRRAQQAGGDGVGRAHASIIRDRTPSARAGQTADVLRLRWLTLLTGDPEGLDDRITRDLGLSRCTFDPELEGFGVSSAVHPLGPDRFLEVCAPVREGTSAARRLAKAGDGVYMVIFQVGGLADHRRRLAEHGIRVVAEFDRPQTRGRWASLHLHPADTGAALLSLDVSEPPEDFTVVEGPWREHVRTEVVTDLAGLEVHGSDPAALAERWSAATGAALRDGTLLLDDARIAFREGSEGAATVLLDAREDRDLDLGGVRFVLRRPAP</sequence>
<dbReference type="InterPro" id="IPR025870">
    <property type="entry name" value="Glyoxalase-like_dom"/>
</dbReference>
<dbReference type="EMBL" id="BAABIC010000033">
    <property type="protein sequence ID" value="GAA4712062.1"/>
    <property type="molecule type" value="Genomic_DNA"/>
</dbReference>
<comment type="caution">
    <text evidence="2">The sequence shown here is derived from an EMBL/GenBank/DDBJ whole genome shotgun (WGS) entry which is preliminary data.</text>
</comment>
<evidence type="ECO:0000259" key="1">
    <source>
        <dbReference type="Pfam" id="PF13468"/>
    </source>
</evidence>
<name>A0ABP8XSN2_9PSEU</name>
<reference evidence="3" key="1">
    <citation type="journal article" date="2019" name="Int. J. Syst. Evol. Microbiol.">
        <title>The Global Catalogue of Microorganisms (GCM) 10K type strain sequencing project: providing services to taxonomists for standard genome sequencing and annotation.</title>
        <authorList>
            <consortium name="The Broad Institute Genomics Platform"/>
            <consortium name="The Broad Institute Genome Sequencing Center for Infectious Disease"/>
            <person name="Wu L."/>
            <person name="Ma J."/>
        </authorList>
    </citation>
    <scope>NUCLEOTIDE SEQUENCE [LARGE SCALE GENOMIC DNA]</scope>
    <source>
        <strain evidence="3">JCM 18055</strain>
    </source>
</reference>
<protein>
    <recommendedName>
        <fullName evidence="1">Glyoxalase-like domain-containing protein</fullName>
    </recommendedName>
</protein>
<gene>
    <name evidence="2" type="ORF">GCM10023215_63360</name>
</gene>
<keyword evidence="3" id="KW-1185">Reference proteome</keyword>
<evidence type="ECO:0000313" key="2">
    <source>
        <dbReference type="EMBL" id="GAA4712062.1"/>
    </source>
</evidence>